<feature type="signal peptide" evidence="13">
    <location>
        <begin position="1"/>
        <end position="22"/>
    </location>
</feature>
<evidence type="ECO:0000259" key="14">
    <source>
        <dbReference type="PROSITE" id="PS51471"/>
    </source>
</evidence>
<evidence type="ECO:0000256" key="10">
    <source>
        <dbReference type="ARBA" id="ARBA00023002"/>
    </source>
</evidence>
<evidence type="ECO:0000256" key="3">
    <source>
        <dbReference type="ARBA" id="ARBA00004319"/>
    </source>
</evidence>
<dbReference type="InterPro" id="IPR011990">
    <property type="entry name" value="TPR-like_helical_dom_sf"/>
</dbReference>
<reference evidence="16" key="1">
    <citation type="submission" date="2025-08" db="UniProtKB">
        <authorList>
            <consortium name="RefSeq"/>
        </authorList>
    </citation>
    <scope>IDENTIFICATION</scope>
    <source>
        <strain evidence="16">11010-0011.00</strain>
        <tissue evidence="16">Whole body</tissue>
    </source>
</reference>
<dbReference type="Proteomes" id="UP000504634">
    <property type="component" value="Unplaced"/>
</dbReference>
<feature type="chain" id="PRO_5026775493" description="procollagen-proline 4-dioxygenase" evidence="13">
    <location>
        <begin position="23"/>
        <end position="498"/>
    </location>
</feature>
<dbReference type="InterPro" id="IPR045054">
    <property type="entry name" value="P4HA-like"/>
</dbReference>
<name>A0A6J2TDE5_DROLE</name>
<evidence type="ECO:0000256" key="6">
    <source>
        <dbReference type="ARBA" id="ARBA00022723"/>
    </source>
</evidence>
<dbReference type="Gene3D" id="6.10.140.1460">
    <property type="match status" value="1"/>
</dbReference>
<evidence type="ECO:0000256" key="2">
    <source>
        <dbReference type="ARBA" id="ARBA00002035"/>
    </source>
</evidence>
<keyword evidence="13" id="KW-0732">Signal</keyword>
<proteinExistence type="inferred from homology"/>
<dbReference type="PANTHER" id="PTHR10869">
    <property type="entry name" value="PROLYL 4-HYDROXYLASE ALPHA SUBUNIT"/>
    <property type="match status" value="1"/>
</dbReference>
<dbReference type="PROSITE" id="PS51471">
    <property type="entry name" value="FE2OG_OXY"/>
    <property type="match status" value="1"/>
</dbReference>
<evidence type="ECO:0000313" key="15">
    <source>
        <dbReference type="Proteomes" id="UP000504634"/>
    </source>
</evidence>
<gene>
    <name evidence="16" type="primary">LOC115623084</name>
</gene>
<sequence>MLNIFLGFVCFTLLSFLQPSEQLISNSTNSKLYTSSVLGLTKLKEIEDLYIDELSDYMELLQQKMHTLKLYLEKLQLEKLENYEQRVQYVSNPLKAFGLLRRTHQDWPKWHNYTKSDIGAAKLIAMEQLLAKAPGNDDMMEAYKGMHRIEEVYDLEAADMAKGLLLGKQYDAKLSTAECLALGDYMFNQSEFARAAKWYRLGLYYNTEYSNDVFKQIYGFESDEIRKMFLIARIKGGSVDDVPIYLRELSHGPHTPLWKSEKGIPSAYQEGCWGRLPRRRDLTCRYNFTTSPFLRLAPLKMEMISLDPYIVIYRDVLSEQEIRLATDQSNFKLMDEVWTYENKDMMERISTAGMIYLKEFANVNQRIEDMTGLNVSLSEELQIVNFGLGAHLAPHGDYVNLTQPSKLATLFTKLGGDRLVTVLFYTSDVELGGATLFSKLNITVWPQKGSALIWYNLDRSGRPDVLTEHCICPIIVGNRWTLTQTLMEWDQMFKRRCL</sequence>
<evidence type="ECO:0000256" key="12">
    <source>
        <dbReference type="ARBA" id="ARBA00023180"/>
    </source>
</evidence>
<keyword evidence="15" id="KW-1185">Reference proteome</keyword>
<evidence type="ECO:0000256" key="7">
    <source>
        <dbReference type="ARBA" id="ARBA00022824"/>
    </source>
</evidence>
<dbReference type="Gene3D" id="1.25.40.10">
    <property type="entry name" value="Tetratricopeptide repeat domain"/>
    <property type="match status" value="1"/>
</dbReference>
<evidence type="ECO:0000256" key="13">
    <source>
        <dbReference type="SAM" id="SignalP"/>
    </source>
</evidence>
<keyword evidence="11" id="KW-0408">Iron</keyword>
<protein>
    <recommendedName>
        <fullName evidence="5">procollagen-proline 4-dioxygenase</fullName>
        <ecNumber evidence="5">1.14.11.2</ecNumber>
    </recommendedName>
</protein>
<keyword evidence="12" id="KW-0325">Glycoprotein</keyword>
<keyword evidence="6" id="KW-0479">Metal-binding</keyword>
<evidence type="ECO:0000313" key="16">
    <source>
        <dbReference type="RefSeq" id="XP_030373148.1"/>
    </source>
</evidence>
<dbReference type="GO" id="GO:0005506">
    <property type="term" value="F:iron ion binding"/>
    <property type="evidence" value="ECO:0007669"/>
    <property type="project" value="InterPro"/>
</dbReference>
<accession>A0A6J2TDE5</accession>
<dbReference type="GeneID" id="115623084"/>
<dbReference type="InterPro" id="IPR005123">
    <property type="entry name" value="Oxoglu/Fe-dep_dioxygenase_dom"/>
</dbReference>
<feature type="domain" description="Fe2OG dioxygenase" evidence="14">
    <location>
        <begin position="377"/>
        <end position="489"/>
    </location>
</feature>
<evidence type="ECO:0000256" key="1">
    <source>
        <dbReference type="ARBA" id="ARBA00001961"/>
    </source>
</evidence>
<dbReference type="Pfam" id="PF08336">
    <property type="entry name" value="P4Ha_N"/>
    <property type="match status" value="1"/>
</dbReference>
<dbReference type="GO" id="GO:0031418">
    <property type="term" value="F:L-ascorbic acid binding"/>
    <property type="evidence" value="ECO:0007669"/>
    <property type="project" value="UniProtKB-KW"/>
</dbReference>
<dbReference type="PANTHER" id="PTHR10869:SF244">
    <property type="entry name" value="PROLYL 4-HYDROXYLASE SUBUNIT ALPHA-2"/>
    <property type="match status" value="1"/>
</dbReference>
<evidence type="ECO:0000256" key="5">
    <source>
        <dbReference type="ARBA" id="ARBA00012269"/>
    </source>
</evidence>
<organism evidence="15 16">
    <name type="scientific">Drosophila lebanonensis</name>
    <name type="common">Fruit fly</name>
    <name type="synonym">Scaptodrosophila lebanonensis</name>
    <dbReference type="NCBI Taxonomy" id="7225"/>
    <lineage>
        <taxon>Eukaryota</taxon>
        <taxon>Metazoa</taxon>
        <taxon>Ecdysozoa</taxon>
        <taxon>Arthropoda</taxon>
        <taxon>Hexapoda</taxon>
        <taxon>Insecta</taxon>
        <taxon>Pterygota</taxon>
        <taxon>Neoptera</taxon>
        <taxon>Endopterygota</taxon>
        <taxon>Diptera</taxon>
        <taxon>Brachycera</taxon>
        <taxon>Muscomorpha</taxon>
        <taxon>Ephydroidea</taxon>
        <taxon>Drosophilidae</taxon>
        <taxon>Scaptodrosophila</taxon>
    </lineage>
</organism>
<evidence type="ECO:0000256" key="9">
    <source>
        <dbReference type="ARBA" id="ARBA00022964"/>
    </source>
</evidence>
<comment type="function">
    <text evidence="2">Catalyzes the post-translational formation of 4-hydroxyproline in -Xaa-Pro-Gly- sequences in collagens and other proteins.</text>
</comment>
<dbReference type="Gene3D" id="2.60.120.620">
    <property type="entry name" value="q2cbj1_9rhob like domain"/>
    <property type="match status" value="1"/>
</dbReference>
<evidence type="ECO:0000256" key="8">
    <source>
        <dbReference type="ARBA" id="ARBA00022896"/>
    </source>
</evidence>
<dbReference type="Pfam" id="PF13640">
    <property type="entry name" value="2OG-FeII_Oxy_3"/>
    <property type="match status" value="1"/>
</dbReference>
<dbReference type="GO" id="GO:0004656">
    <property type="term" value="F:procollagen-proline 4-dioxygenase activity"/>
    <property type="evidence" value="ECO:0007669"/>
    <property type="project" value="UniProtKB-EC"/>
</dbReference>
<dbReference type="AlphaFoldDB" id="A0A6J2TDE5"/>
<dbReference type="SMART" id="SM00702">
    <property type="entry name" value="P4Hc"/>
    <property type="match status" value="1"/>
</dbReference>
<comment type="similarity">
    <text evidence="4">Belongs to the P4HA family.</text>
</comment>
<comment type="subcellular location">
    <subcellularLocation>
        <location evidence="3">Endoplasmic reticulum lumen</location>
    </subcellularLocation>
</comment>
<dbReference type="EC" id="1.14.11.2" evidence="5"/>
<keyword evidence="10" id="KW-0560">Oxidoreductase</keyword>
<dbReference type="InterPro" id="IPR044862">
    <property type="entry name" value="Pro_4_hyd_alph_FE2OG_OXY"/>
</dbReference>
<evidence type="ECO:0000256" key="4">
    <source>
        <dbReference type="ARBA" id="ARBA00006511"/>
    </source>
</evidence>
<evidence type="ECO:0000256" key="11">
    <source>
        <dbReference type="ARBA" id="ARBA00023004"/>
    </source>
</evidence>
<dbReference type="InterPro" id="IPR006620">
    <property type="entry name" value="Pro_4_hyd_alph"/>
</dbReference>
<keyword evidence="7" id="KW-0256">Endoplasmic reticulum</keyword>
<dbReference type="OrthoDB" id="420380at2759"/>
<dbReference type="InterPro" id="IPR013547">
    <property type="entry name" value="P4H_N"/>
</dbReference>
<dbReference type="GO" id="GO:0005788">
    <property type="term" value="C:endoplasmic reticulum lumen"/>
    <property type="evidence" value="ECO:0007669"/>
    <property type="project" value="UniProtKB-SubCell"/>
</dbReference>
<keyword evidence="9" id="KW-0223">Dioxygenase</keyword>
<keyword evidence="8" id="KW-0847">Vitamin C</keyword>
<dbReference type="RefSeq" id="XP_030373148.1">
    <property type="nucleotide sequence ID" value="XM_030517288.1"/>
</dbReference>
<comment type="cofactor">
    <cofactor evidence="1">
        <name>L-ascorbate</name>
        <dbReference type="ChEBI" id="CHEBI:38290"/>
    </cofactor>
</comment>